<sequence>MAEAVDPAAGLLDVPLDDKSAALVEEPVEEPEPTLSLDDLLSAPVNTLTIGQVSATLSNQPIADTPALCLRLLGGDTEDLALAKEILHLGLARAVGDYKGFEASLGIPGGGELHRGKVEAAWGNFGSEEQDRVRRYAELSAMERRVAAWEILQGGVMKQDLGEDASSEGKAAEGDEAMELDDPWAEAEAEDIEIDDPWNDAASDKASAKGSVVPVPTPLPAPRSQPDDELPIPLYVFLRQPLLQSAVDFAAAAYLSGLRVLLEQFADLVGPVRLSLAQACPDWVTPKELDEAGLLPRVDAGGKEVLPPTGHAENTAPLLAQLYEMLGVEPSSHPELPTAIATTVEELQDWYSAHILSLDMSGQVDLQLSWVQHAEECCVPGLDELGEDLSLLSRLVYESALSPEQHERWSLEAWRASTPSTIIGAFLSRSSPTSIVADLKSRVLPYLYVLESRAERSGSPDPNLIERYLCETILSLPLSISLPIFEASKATLGKSDRIIKDDLNVARLALACLYGSDQRDVWGVMSSIFECLPVWELSGRDPQDDAELTSTTLESIAAFIRPTASQPVPPKAADLMMFFQPLPFASLSRALDILDVHLESGEILARWDVPVQLRFLLQSSRDAKEQVELAERMTRLGGASGGEEAKWARLWDDMLRLNGSGDQLLRGAFGMVDGGELMRVYLGGLLRSGKLDMARKTVRRLESEHSLKPETLEAVVLATSRELYEGAENGNIHTGDMKTAYDCLSIAQPTPAIQTERSFIEATSRLSTFSLPSLSPHGGSLSPQEIRHTKHRLDLISSVLAHSADAFRHEQMLLDLAAKLGVGNRIEKGRVWGMMAGVAAERGEWEIGDEYTAKAAEVVREARGGPGGGGGGAGGRGRKKASDPEAENSQMARLRQDVWRTSLVIGSADDYSDIPRKMDLLGLAVELCPPDEVERVLTSWRRVEDGRIKLDTAAKRRRVEGIPGGQDQRGHARGTSASSEERVLGSRTAARAAKMAFDIGGRLGSRIPPIPLQLPNLPRSASPSTAGYSLSRTTTRENAGSSSARSTSAERRDDGTLAGRVSGEDAQPLGMEDVERVRRGARRALRQGVGWLLGAEEGEM</sequence>
<keyword evidence="2" id="KW-0813">Transport</keyword>
<evidence type="ECO:0000256" key="2">
    <source>
        <dbReference type="ARBA" id="ARBA00022448"/>
    </source>
</evidence>
<feature type="compositionally biased region" description="Gly residues" evidence="5">
    <location>
        <begin position="864"/>
        <end position="875"/>
    </location>
</feature>
<accession>A0AA38H074</accession>
<evidence type="ECO:0000256" key="1">
    <source>
        <dbReference type="ARBA" id="ARBA00004240"/>
    </source>
</evidence>
<organism evidence="7 8">
    <name type="scientific">Dioszegia hungarica</name>
    <dbReference type="NCBI Taxonomy" id="4972"/>
    <lineage>
        <taxon>Eukaryota</taxon>
        <taxon>Fungi</taxon>
        <taxon>Dikarya</taxon>
        <taxon>Basidiomycota</taxon>
        <taxon>Agaricomycotina</taxon>
        <taxon>Tremellomycetes</taxon>
        <taxon>Tremellales</taxon>
        <taxon>Bulleribasidiaceae</taxon>
        <taxon>Dioszegia</taxon>
    </lineage>
</organism>
<feature type="domain" description="Sec39" evidence="6">
    <location>
        <begin position="323"/>
        <end position="945"/>
    </location>
</feature>
<keyword evidence="8" id="KW-1185">Reference proteome</keyword>
<name>A0AA38H074_9TREE</name>
<feature type="region of interest" description="Disordered" evidence="5">
    <location>
        <begin position="861"/>
        <end position="893"/>
    </location>
</feature>
<dbReference type="EMBL" id="JAKWFO010000014">
    <property type="protein sequence ID" value="KAI9632327.1"/>
    <property type="molecule type" value="Genomic_DNA"/>
</dbReference>
<evidence type="ECO:0000256" key="3">
    <source>
        <dbReference type="ARBA" id="ARBA00022824"/>
    </source>
</evidence>
<comment type="caution">
    <text evidence="7">The sequence shown here is derived from an EMBL/GenBank/DDBJ whole genome shotgun (WGS) entry which is preliminary data.</text>
</comment>
<dbReference type="GO" id="GO:0070939">
    <property type="term" value="C:Dsl1/NZR complex"/>
    <property type="evidence" value="ECO:0007669"/>
    <property type="project" value="TreeGrafter"/>
</dbReference>
<dbReference type="Proteomes" id="UP001164286">
    <property type="component" value="Unassembled WGS sequence"/>
</dbReference>
<dbReference type="RefSeq" id="XP_052942104.1">
    <property type="nucleotide sequence ID" value="XM_053086295.1"/>
</dbReference>
<evidence type="ECO:0000313" key="7">
    <source>
        <dbReference type="EMBL" id="KAI9632327.1"/>
    </source>
</evidence>
<dbReference type="GO" id="GO:0000149">
    <property type="term" value="F:SNARE binding"/>
    <property type="evidence" value="ECO:0007669"/>
    <property type="project" value="TreeGrafter"/>
</dbReference>
<dbReference type="GeneID" id="77725496"/>
<dbReference type="GO" id="GO:0006890">
    <property type="term" value="P:retrograde vesicle-mediated transport, Golgi to endoplasmic reticulum"/>
    <property type="evidence" value="ECO:0007669"/>
    <property type="project" value="InterPro"/>
</dbReference>
<evidence type="ECO:0000256" key="4">
    <source>
        <dbReference type="ARBA" id="ARBA00022927"/>
    </source>
</evidence>
<dbReference type="Pfam" id="PF08314">
    <property type="entry name" value="Sec39"/>
    <property type="match status" value="1"/>
</dbReference>
<feature type="region of interest" description="Disordered" evidence="5">
    <location>
        <begin position="955"/>
        <end position="987"/>
    </location>
</feature>
<proteinExistence type="predicted"/>
<comment type="subcellular location">
    <subcellularLocation>
        <location evidence="1">Endoplasmic reticulum</location>
    </subcellularLocation>
</comment>
<dbReference type="AlphaFoldDB" id="A0AA38H074"/>
<evidence type="ECO:0000256" key="5">
    <source>
        <dbReference type="SAM" id="MobiDB-lite"/>
    </source>
</evidence>
<dbReference type="PANTHER" id="PTHR15922:SF2">
    <property type="entry name" value="NBAS SUBUNIT OF NRZ TETHERING COMPLEX"/>
    <property type="match status" value="1"/>
</dbReference>
<feature type="region of interest" description="Disordered" evidence="5">
    <location>
        <begin position="193"/>
        <end position="226"/>
    </location>
</feature>
<feature type="compositionally biased region" description="Polar residues" evidence="5">
    <location>
        <begin position="1019"/>
        <end position="1038"/>
    </location>
</feature>
<reference evidence="7" key="1">
    <citation type="journal article" date="2022" name="G3 (Bethesda)">
        <title>High quality genome of the basidiomycete yeast Dioszegia hungarica PDD-24b-2 isolated from cloud water.</title>
        <authorList>
            <person name="Jarrige D."/>
            <person name="Haridas S."/>
            <person name="Bleykasten-Grosshans C."/>
            <person name="Joly M."/>
            <person name="Nadalig T."/>
            <person name="Sancelme M."/>
            <person name="Vuilleumier S."/>
            <person name="Grigoriev I.V."/>
            <person name="Amato P."/>
            <person name="Bringel F."/>
        </authorList>
    </citation>
    <scope>NUCLEOTIDE SEQUENCE</scope>
    <source>
        <strain evidence="7">PDD-24b-2</strain>
    </source>
</reference>
<keyword evidence="3" id="KW-0256">Endoplasmic reticulum</keyword>
<gene>
    <name evidence="7" type="ORF">MKK02DRAFT_20662</name>
</gene>
<dbReference type="GO" id="GO:0015031">
    <property type="term" value="P:protein transport"/>
    <property type="evidence" value="ECO:0007669"/>
    <property type="project" value="UniProtKB-KW"/>
</dbReference>
<feature type="region of interest" description="Disordered" evidence="5">
    <location>
        <begin position="1010"/>
        <end position="1075"/>
    </location>
</feature>
<evidence type="ECO:0000259" key="6">
    <source>
        <dbReference type="Pfam" id="PF08314"/>
    </source>
</evidence>
<keyword evidence="4" id="KW-0653">Protein transport</keyword>
<dbReference type="InterPro" id="IPR013244">
    <property type="entry name" value="Sec39_domain"/>
</dbReference>
<protein>
    <submittedName>
        <fullName evidence="7">Secretory pathway protein Sec39-domain-containing protein</fullName>
    </submittedName>
</protein>
<evidence type="ECO:0000313" key="8">
    <source>
        <dbReference type="Proteomes" id="UP001164286"/>
    </source>
</evidence>
<dbReference type="PANTHER" id="PTHR15922">
    <property type="entry name" value="NEUROBLASTOMA-AMPLIFIED SEQUENCE"/>
    <property type="match status" value="1"/>
</dbReference>